<gene>
    <name evidence="2" type="ORF">QF034_000304</name>
</gene>
<dbReference type="Proteomes" id="UP001232755">
    <property type="component" value="Unassembled WGS sequence"/>
</dbReference>
<accession>A0ABU0QFB7</accession>
<comment type="caution">
    <text evidence="2">The sequence shown here is derived from an EMBL/GenBank/DDBJ whole genome shotgun (WGS) entry which is preliminary data.</text>
</comment>
<protein>
    <recommendedName>
        <fullName evidence="4">Methyltransferase type 11 domain-containing protein</fullName>
    </recommendedName>
</protein>
<keyword evidence="3" id="KW-1185">Reference proteome</keyword>
<evidence type="ECO:0008006" key="4">
    <source>
        <dbReference type="Google" id="ProtNLM"/>
    </source>
</evidence>
<organism evidence="2 3">
    <name type="scientific">Streptomyces africanus</name>
    <dbReference type="NCBI Taxonomy" id="231024"/>
    <lineage>
        <taxon>Bacteria</taxon>
        <taxon>Bacillati</taxon>
        <taxon>Actinomycetota</taxon>
        <taxon>Actinomycetes</taxon>
        <taxon>Kitasatosporales</taxon>
        <taxon>Streptomycetaceae</taxon>
        <taxon>Streptomyces</taxon>
    </lineage>
</organism>
<evidence type="ECO:0000313" key="3">
    <source>
        <dbReference type="Proteomes" id="UP001232755"/>
    </source>
</evidence>
<sequence length="81" mass="8585">MLLCMALSTGEIRALVAEVRRVLRPGGAFLHTVRHTGDAYYRDGTGHGDDIWGTAPQPPAATAVAGHPDRAGPRSSPVKPR</sequence>
<dbReference type="SUPFAM" id="SSF53335">
    <property type="entry name" value="S-adenosyl-L-methionine-dependent methyltransferases"/>
    <property type="match status" value="1"/>
</dbReference>
<name>A0ABU0QFB7_9ACTN</name>
<proteinExistence type="predicted"/>
<reference evidence="2 3" key="1">
    <citation type="submission" date="2023-07" db="EMBL/GenBank/DDBJ databases">
        <title>Comparative genomics of wheat-associated soil bacteria to identify genetic determinants of phenazine resistance.</title>
        <authorList>
            <person name="Mouncey N."/>
        </authorList>
    </citation>
    <scope>NUCLEOTIDE SEQUENCE [LARGE SCALE GENOMIC DNA]</scope>
    <source>
        <strain evidence="2 3">B3I12</strain>
    </source>
</reference>
<evidence type="ECO:0000256" key="1">
    <source>
        <dbReference type="SAM" id="MobiDB-lite"/>
    </source>
</evidence>
<evidence type="ECO:0000313" key="2">
    <source>
        <dbReference type="EMBL" id="MDQ0746073.1"/>
    </source>
</evidence>
<feature type="region of interest" description="Disordered" evidence="1">
    <location>
        <begin position="45"/>
        <end position="81"/>
    </location>
</feature>
<dbReference type="Gene3D" id="3.40.50.150">
    <property type="entry name" value="Vaccinia Virus protein VP39"/>
    <property type="match status" value="1"/>
</dbReference>
<dbReference type="EMBL" id="JAUSYP010000001">
    <property type="protein sequence ID" value="MDQ0746073.1"/>
    <property type="molecule type" value="Genomic_DNA"/>
</dbReference>
<dbReference type="InterPro" id="IPR029063">
    <property type="entry name" value="SAM-dependent_MTases_sf"/>
</dbReference>